<reference evidence="2 3" key="1">
    <citation type="journal article" date="2018" name="Vet. Microbiol.">
        <title>Clonal diversity and geographic distribution of methicillin-resistant Staphylococcus pseudintermedius from Australian animals: Discovery of novel sequence types.</title>
        <authorList>
            <person name="Worthing K.A."/>
            <person name="Abraham S."/>
            <person name="Coombs G.W."/>
            <person name="Pang S."/>
            <person name="Saputra S."/>
            <person name="Jordan D."/>
            <person name="Trott D.J."/>
            <person name="Norris J.M."/>
        </authorList>
    </citation>
    <scope>NUCLEOTIDE SEQUENCE [LARGE SCALE GENOMIC DNA]</scope>
    <source>
        <strain evidence="2 3">ST71 3</strain>
    </source>
</reference>
<keyword evidence="2" id="KW-0436">Ligase</keyword>
<dbReference type="PANTHER" id="PTHR11895">
    <property type="entry name" value="TRANSAMIDASE"/>
    <property type="match status" value="1"/>
</dbReference>
<organism evidence="2 3">
    <name type="scientific">Staphylococcus pseudintermedius</name>
    <dbReference type="NCBI Taxonomy" id="283734"/>
    <lineage>
        <taxon>Bacteria</taxon>
        <taxon>Bacillati</taxon>
        <taxon>Bacillota</taxon>
        <taxon>Bacilli</taxon>
        <taxon>Bacillales</taxon>
        <taxon>Staphylococcaceae</taxon>
        <taxon>Staphylococcus</taxon>
        <taxon>Staphylococcus intermedius group</taxon>
    </lineage>
</organism>
<dbReference type="EC" id="6.3.5.-" evidence="2"/>
<evidence type="ECO:0000313" key="2">
    <source>
        <dbReference type="EMBL" id="PWZ98882.1"/>
    </source>
</evidence>
<sequence>LTMYANDLLTTPVNLAGLPGISVPCGLAENGRPIGLQLIGKPFDEKTLYRVAHQYETQFNLHDQYQKL</sequence>
<dbReference type="EMBL" id="QEIV01000464">
    <property type="protein sequence ID" value="PWZ98882.1"/>
    <property type="molecule type" value="Genomic_DNA"/>
</dbReference>
<dbReference type="Proteomes" id="UP000246351">
    <property type="component" value="Unassembled WGS sequence"/>
</dbReference>
<dbReference type="InterPro" id="IPR023631">
    <property type="entry name" value="Amidase_dom"/>
</dbReference>
<accession>A0A317Z9H1</accession>
<dbReference type="PANTHER" id="PTHR11895:SF151">
    <property type="entry name" value="GLUTAMYL-TRNA(GLN) AMIDOTRANSFERASE SUBUNIT A"/>
    <property type="match status" value="1"/>
</dbReference>
<dbReference type="Gene3D" id="3.90.1300.10">
    <property type="entry name" value="Amidase signature (AS) domain"/>
    <property type="match status" value="1"/>
</dbReference>
<protein>
    <submittedName>
        <fullName evidence="2">Asp-tRNA(Asn)/Glu-tRNA(Gln) amidotransferase GatCAB subunit A</fullName>
        <ecNumber evidence="2">6.3.5.-</ecNumber>
    </submittedName>
</protein>
<dbReference type="AlphaFoldDB" id="A0A317Z9H1"/>
<gene>
    <name evidence="2" type="primary">gatA</name>
    <name evidence="2" type="ORF">DD924_05685</name>
</gene>
<dbReference type="InterPro" id="IPR036928">
    <property type="entry name" value="AS_sf"/>
</dbReference>
<name>A0A317Z9H1_STAPS</name>
<dbReference type="InterPro" id="IPR000120">
    <property type="entry name" value="Amidase"/>
</dbReference>
<evidence type="ECO:0000313" key="3">
    <source>
        <dbReference type="Proteomes" id="UP000246351"/>
    </source>
</evidence>
<dbReference type="Pfam" id="PF01425">
    <property type="entry name" value="Amidase"/>
    <property type="match status" value="1"/>
</dbReference>
<feature type="non-terminal residue" evidence="2">
    <location>
        <position position="1"/>
    </location>
</feature>
<proteinExistence type="predicted"/>
<dbReference type="GO" id="GO:0016740">
    <property type="term" value="F:transferase activity"/>
    <property type="evidence" value="ECO:0007669"/>
    <property type="project" value="UniProtKB-KW"/>
</dbReference>
<feature type="domain" description="Amidase" evidence="1">
    <location>
        <begin position="2"/>
        <end position="48"/>
    </location>
</feature>
<keyword evidence="2" id="KW-0808">Transferase</keyword>
<dbReference type="GO" id="GO:0016874">
    <property type="term" value="F:ligase activity"/>
    <property type="evidence" value="ECO:0007669"/>
    <property type="project" value="UniProtKB-KW"/>
</dbReference>
<dbReference type="SUPFAM" id="SSF75304">
    <property type="entry name" value="Amidase signature (AS) enzymes"/>
    <property type="match status" value="1"/>
</dbReference>
<comment type="caution">
    <text evidence="2">The sequence shown here is derived from an EMBL/GenBank/DDBJ whole genome shotgun (WGS) entry which is preliminary data.</text>
</comment>
<evidence type="ECO:0000259" key="1">
    <source>
        <dbReference type="Pfam" id="PF01425"/>
    </source>
</evidence>